<protein>
    <submittedName>
        <fullName evidence="1">Uncharacterized protein</fullName>
    </submittedName>
</protein>
<dbReference type="Proteomes" id="UP000663836">
    <property type="component" value="Unassembled WGS sequence"/>
</dbReference>
<gene>
    <name evidence="1" type="ORF">JBS370_LOCUS12375</name>
</gene>
<comment type="caution">
    <text evidence="1">The sequence shown here is derived from an EMBL/GenBank/DDBJ whole genome shotgun (WGS) entry which is preliminary data.</text>
</comment>
<dbReference type="EMBL" id="CAJOBD010001004">
    <property type="protein sequence ID" value="CAF3747556.1"/>
    <property type="molecule type" value="Genomic_DNA"/>
</dbReference>
<evidence type="ECO:0000313" key="1">
    <source>
        <dbReference type="EMBL" id="CAF3747556.1"/>
    </source>
</evidence>
<proteinExistence type="predicted"/>
<accession>A0A818Y2A3</accession>
<name>A0A818Y2A3_9BILA</name>
<sequence length="124" mass="15108">MPQYGEYHLYSYPYQLQHYDRITNNFPGGIFTKFLSINNTKEQNNKQFRKSKNEDQDLSIIKYLHLKELELMRTHIDYLGQFLLDIKTCLPNNVYLLTNYLYLKRVTRNFTRKTTRFYYLNNTG</sequence>
<reference evidence="1" key="1">
    <citation type="submission" date="2021-02" db="EMBL/GenBank/DDBJ databases">
        <authorList>
            <person name="Nowell W R."/>
        </authorList>
    </citation>
    <scope>NUCLEOTIDE SEQUENCE</scope>
</reference>
<dbReference type="AlphaFoldDB" id="A0A818Y2A3"/>
<organism evidence="1 2">
    <name type="scientific">Rotaria sordida</name>
    <dbReference type="NCBI Taxonomy" id="392033"/>
    <lineage>
        <taxon>Eukaryota</taxon>
        <taxon>Metazoa</taxon>
        <taxon>Spiralia</taxon>
        <taxon>Gnathifera</taxon>
        <taxon>Rotifera</taxon>
        <taxon>Eurotatoria</taxon>
        <taxon>Bdelloidea</taxon>
        <taxon>Philodinida</taxon>
        <taxon>Philodinidae</taxon>
        <taxon>Rotaria</taxon>
    </lineage>
</organism>
<evidence type="ECO:0000313" key="2">
    <source>
        <dbReference type="Proteomes" id="UP000663836"/>
    </source>
</evidence>